<dbReference type="GO" id="GO:0005524">
    <property type="term" value="F:ATP binding"/>
    <property type="evidence" value="ECO:0007669"/>
    <property type="project" value="UniProtKB-UniRule"/>
</dbReference>
<evidence type="ECO:0000256" key="5">
    <source>
        <dbReference type="ARBA" id="ARBA00022555"/>
    </source>
</evidence>
<name>A0A449BK59_9MOLU</name>
<dbReference type="InterPro" id="IPR005146">
    <property type="entry name" value="B3/B4_tRNA-bd"/>
</dbReference>
<feature type="domain" description="FDX-ACB" evidence="18">
    <location>
        <begin position="689"/>
        <end position="782"/>
    </location>
</feature>
<dbReference type="CDD" id="cd02796">
    <property type="entry name" value="tRNA_bind_bactPheRS"/>
    <property type="match status" value="1"/>
</dbReference>
<evidence type="ECO:0000256" key="8">
    <source>
        <dbReference type="ARBA" id="ARBA00022741"/>
    </source>
</evidence>
<dbReference type="KEGG" id="ahk:NCTC10172_00863"/>
<evidence type="ECO:0000313" key="20">
    <source>
        <dbReference type="EMBL" id="VEU82838.1"/>
    </source>
</evidence>
<dbReference type="SUPFAM" id="SSF56037">
    <property type="entry name" value="PheT/TilS domain"/>
    <property type="match status" value="1"/>
</dbReference>
<feature type="domain" description="TRNA-binding" evidence="17">
    <location>
        <begin position="35"/>
        <end position="149"/>
    </location>
</feature>
<dbReference type="InterPro" id="IPR004532">
    <property type="entry name" value="Phe-tRNA-ligase_IIc_bsu_bact"/>
</dbReference>
<dbReference type="GO" id="GO:0000049">
    <property type="term" value="F:tRNA binding"/>
    <property type="evidence" value="ECO:0007669"/>
    <property type="project" value="UniProtKB-UniRule"/>
</dbReference>
<sequence length="783" mass="87609">MNILDSILKKFIEVPSNLDEITNKQIIEVDEFGKVNSTNNLVIGHVLTCIDHPNSDHLHITTVDVGTEVLQIVCGAANVAAGQYVIVALTGAVLPGNFEIKKATVRGVESNGMICSLHELGFDDKYIPEKFAKGIYHFDYEIKPGTNALEVLGLEGNKLVLGMTTNRGDLLSHLGFAYDLASLTNKKVTIPKPKYTTINQKNDIKVAIETDGAYKYDAAVLEVTVKDSPWWLKNALIESDIRPINNVVDITNYILITYGTPLHAFDYSKVNAKEIVVRNAKDGEKVITLDEIERTLTSEDVVITNGKEAIAVAGVMGLENTVIDENTTKMILEAALFDPKRIQKTSKRLGLKSDSSLRFERGIEQDRVRIGMEAAIDLLVELADAKVYEGISSVEHLKPLNPFIETSVETLNKKLGLALSKSEVIEYFKRLNYEVKDGSKLAFKAPEYRKDILIEADLVEELARIYGYDNIINQRLSLANLGGLTYKQKMVRKLRHLLAHNGLHEAINYSLVDRDELDEFKSIGDKVELLMPMSEDRVVLRQSLIPGLVRNISYHHARQMNDVSFFEIGKVFAKGVEYEHLAIALDGKLVDSTYLNNDLVANYYVLKGLLDLIGNNLGFKFDVKKTSDINALHPGIQGEIYVGNQAVGYIGKLHPTYEQKNDVKDIFVLELDLSILDKTYQPVVFESISKFPSITRDLSFIISKEHAISDVLALIYQTARKLITKIELFDVYQGDKVEAGFQSLAVSITFNNKEKTLEKEDVEKAMKSIKNRLGFTFKAVVRD</sequence>
<dbReference type="InterPro" id="IPR045060">
    <property type="entry name" value="Phe-tRNA-ligase_IIc_bsu"/>
</dbReference>
<dbReference type="SMART" id="SM00874">
    <property type="entry name" value="B5"/>
    <property type="match status" value="1"/>
</dbReference>
<dbReference type="SMART" id="SM00896">
    <property type="entry name" value="FDX-ACB"/>
    <property type="match status" value="1"/>
</dbReference>
<evidence type="ECO:0000256" key="16">
    <source>
        <dbReference type="PROSITE-ProRule" id="PRU00209"/>
    </source>
</evidence>
<dbReference type="NCBIfam" id="NF045760">
    <property type="entry name" value="YtpR"/>
    <property type="match status" value="1"/>
</dbReference>
<dbReference type="HAMAP" id="MF_00283">
    <property type="entry name" value="Phe_tRNA_synth_beta1"/>
    <property type="match status" value="1"/>
</dbReference>
<evidence type="ECO:0000256" key="1">
    <source>
        <dbReference type="ARBA" id="ARBA00004496"/>
    </source>
</evidence>
<keyword evidence="21" id="KW-1185">Reference proteome</keyword>
<accession>A0A449BK59</accession>
<dbReference type="InterPro" id="IPR020825">
    <property type="entry name" value="Phe-tRNA_synthase-like_B3/B4"/>
</dbReference>
<dbReference type="InterPro" id="IPR041616">
    <property type="entry name" value="PheRS_beta_core"/>
</dbReference>
<reference evidence="20 21" key="1">
    <citation type="submission" date="2019-01" db="EMBL/GenBank/DDBJ databases">
        <authorList>
            <consortium name="Pathogen Informatics"/>
        </authorList>
    </citation>
    <scope>NUCLEOTIDE SEQUENCE [LARGE SCALE GENOMIC DNA]</scope>
    <source>
        <strain evidence="20 21">NCTC10172</strain>
    </source>
</reference>
<dbReference type="SUPFAM" id="SSF46955">
    <property type="entry name" value="Putative DNA-binding domain"/>
    <property type="match status" value="1"/>
</dbReference>
<dbReference type="FunFam" id="3.30.70.380:FF:000001">
    <property type="entry name" value="Phenylalanine--tRNA ligase beta subunit"/>
    <property type="match status" value="1"/>
</dbReference>
<keyword evidence="12 15" id="KW-0648">Protein biosynthesis</keyword>
<comment type="cofactor">
    <cofactor evidence="15">
        <name>Mg(2+)</name>
        <dbReference type="ChEBI" id="CHEBI:18420"/>
    </cofactor>
    <text evidence="15">Binds 2 magnesium ions per tetramer.</text>
</comment>
<feature type="binding site" evidence="15">
    <location>
        <position position="451"/>
    </location>
    <ligand>
        <name>Mg(2+)</name>
        <dbReference type="ChEBI" id="CHEBI:18420"/>
        <note>shared with alpha subunit</note>
    </ligand>
</feature>
<evidence type="ECO:0000256" key="2">
    <source>
        <dbReference type="ARBA" id="ARBA00008653"/>
    </source>
</evidence>
<dbReference type="Gene3D" id="3.30.56.10">
    <property type="match status" value="2"/>
</dbReference>
<dbReference type="STRING" id="1408416.GCA_000702765_00301"/>
<dbReference type="SMART" id="SM00873">
    <property type="entry name" value="B3_4"/>
    <property type="match status" value="1"/>
</dbReference>
<dbReference type="Pfam" id="PF03483">
    <property type="entry name" value="B3_4"/>
    <property type="match status" value="1"/>
</dbReference>
<comment type="subunit">
    <text evidence="3 15">Tetramer of two alpha and two beta subunits.</text>
</comment>
<dbReference type="InterPro" id="IPR002547">
    <property type="entry name" value="tRNA-bd_dom"/>
</dbReference>
<dbReference type="Gene3D" id="3.50.40.10">
    <property type="entry name" value="Phenylalanyl-trna Synthetase, Chain B, domain 3"/>
    <property type="match status" value="1"/>
</dbReference>
<evidence type="ECO:0000256" key="12">
    <source>
        <dbReference type="ARBA" id="ARBA00022917"/>
    </source>
</evidence>
<dbReference type="PROSITE" id="PS51483">
    <property type="entry name" value="B5"/>
    <property type="match status" value="1"/>
</dbReference>
<dbReference type="PANTHER" id="PTHR10947">
    <property type="entry name" value="PHENYLALANYL-TRNA SYNTHETASE BETA CHAIN AND LEUCINE-RICH REPEAT-CONTAINING PROTEIN 47"/>
    <property type="match status" value="1"/>
</dbReference>
<dbReference type="Pfam" id="PF03484">
    <property type="entry name" value="B5"/>
    <property type="match status" value="1"/>
</dbReference>
<evidence type="ECO:0000256" key="3">
    <source>
        <dbReference type="ARBA" id="ARBA00011209"/>
    </source>
</evidence>
<feature type="domain" description="B5" evidence="19">
    <location>
        <begin position="399"/>
        <end position="473"/>
    </location>
</feature>
<dbReference type="CDD" id="cd00769">
    <property type="entry name" value="PheRS_beta_core"/>
    <property type="match status" value="1"/>
</dbReference>
<keyword evidence="5 16" id="KW-0820">tRNA-binding</keyword>
<gene>
    <name evidence="15 20" type="primary">pheT</name>
    <name evidence="20" type="ORF">NCTC10172_00863</name>
</gene>
<keyword evidence="4 15" id="KW-0963">Cytoplasm</keyword>
<evidence type="ECO:0000256" key="13">
    <source>
        <dbReference type="ARBA" id="ARBA00023146"/>
    </source>
</evidence>
<dbReference type="FunFam" id="2.40.50.140:FF:000045">
    <property type="entry name" value="Phenylalanine--tRNA ligase beta subunit"/>
    <property type="match status" value="1"/>
</dbReference>
<dbReference type="NCBIfam" id="TIGR00472">
    <property type="entry name" value="pheT_bact"/>
    <property type="match status" value="1"/>
</dbReference>
<keyword evidence="10 15" id="KW-0460">Magnesium</keyword>
<comment type="similarity">
    <text evidence="2 15">Belongs to the phenylalanyl-tRNA synthetase beta subunit family. Type 1 subfamily.</text>
</comment>
<dbReference type="GO" id="GO:0009328">
    <property type="term" value="C:phenylalanine-tRNA ligase complex"/>
    <property type="evidence" value="ECO:0007669"/>
    <property type="project" value="TreeGrafter"/>
</dbReference>
<dbReference type="GO" id="GO:0006432">
    <property type="term" value="P:phenylalanyl-tRNA aminoacylation"/>
    <property type="evidence" value="ECO:0007669"/>
    <property type="project" value="UniProtKB-UniRule"/>
</dbReference>
<dbReference type="Gene3D" id="3.30.70.380">
    <property type="entry name" value="Ferrodoxin-fold anticodon-binding domain"/>
    <property type="match status" value="1"/>
</dbReference>
<dbReference type="EC" id="6.1.1.20" evidence="15"/>
<dbReference type="EMBL" id="LR215050">
    <property type="protein sequence ID" value="VEU82838.1"/>
    <property type="molecule type" value="Genomic_DNA"/>
</dbReference>
<keyword evidence="8 15" id="KW-0547">Nucleotide-binding</keyword>
<dbReference type="PROSITE" id="PS50886">
    <property type="entry name" value="TRBD"/>
    <property type="match status" value="1"/>
</dbReference>
<evidence type="ECO:0000256" key="15">
    <source>
        <dbReference type="HAMAP-Rule" id="MF_00283"/>
    </source>
</evidence>
<evidence type="ECO:0000259" key="18">
    <source>
        <dbReference type="PROSITE" id="PS51447"/>
    </source>
</evidence>
<dbReference type="PANTHER" id="PTHR10947:SF0">
    <property type="entry name" value="PHENYLALANINE--TRNA LIGASE BETA SUBUNIT"/>
    <property type="match status" value="1"/>
</dbReference>
<keyword evidence="7 15" id="KW-0479">Metal-binding</keyword>
<dbReference type="Pfam" id="PF01588">
    <property type="entry name" value="tRNA_bind"/>
    <property type="match status" value="1"/>
</dbReference>
<dbReference type="InterPro" id="IPR005147">
    <property type="entry name" value="tRNA_synthase_B5-dom"/>
</dbReference>
<evidence type="ECO:0000259" key="19">
    <source>
        <dbReference type="PROSITE" id="PS51483"/>
    </source>
</evidence>
<dbReference type="InterPro" id="IPR012340">
    <property type="entry name" value="NA-bd_OB-fold"/>
</dbReference>
<proteinExistence type="inferred from homology"/>
<keyword evidence="13 15" id="KW-0030">Aminoacyl-tRNA synthetase</keyword>
<dbReference type="GO" id="GO:0000287">
    <property type="term" value="F:magnesium ion binding"/>
    <property type="evidence" value="ECO:0007669"/>
    <property type="project" value="UniProtKB-UniRule"/>
</dbReference>
<dbReference type="PROSITE" id="PS51447">
    <property type="entry name" value="FDX_ACB"/>
    <property type="match status" value="1"/>
</dbReference>
<evidence type="ECO:0000256" key="4">
    <source>
        <dbReference type="ARBA" id="ARBA00022490"/>
    </source>
</evidence>
<evidence type="ECO:0000259" key="17">
    <source>
        <dbReference type="PROSITE" id="PS50886"/>
    </source>
</evidence>
<organism evidence="20 21">
    <name type="scientific">Acholeplasma hippikon</name>
    <dbReference type="NCBI Taxonomy" id="264636"/>
    <lineage>
        <taxon>Bacteria</taxon>
        <taxon>Bacillati</taxon>
        <taxon>Mycoplasmatota</taxon>
        <taxon>Mollicutes</taxon>
        <taxon>Acholeplasmatales</taxon>
        <taxon>Acholeplasmataceae</taxon>
        <taxon>Acholeplasma</taxon>
    </lineage>
</organism>
<dbReference type="InterPro" id="IPR009061">
    <property type="entry name" value="DNA-bd_dom_put_sf"/>
</dbReference>
<dbReference type="SUPFAM" id="SSF55681">
    <property type="entry name" value="Class II aaRS and biotin synthetases"/>
    <property type="match status" value="1"/>
</dbReference>
<dbReference type="InterPro" id="IPR045864">
    <property type="entry name" value="aa-tRNA-synth_II/BPL/LPL"/>
</dbReference>
<dbReference type="Gene3D" id="3.30.930.10">
    <property type="entry name" value="Bira Bifunctional Protein, Domain 2"/>
    <property type="match status" value="1"/>
</dbReference>
<comment type="subcellular location">
    <subcellularLocation>
        <location evidence="1 15">Cytoplasm</location>
    </subcellularLocation>
</comment>
<dbReference type="Pfam" id="PF03147">
    <property type="entry name" value="FDX-ACB"/>
    <property type="match status" value="1"/>
</dbReference>
<feature type="binding site" evidence="15">
    <location>
        <position position="461"/>
    </location>
    <ligand>
        <name>Mg(2+)</name>
        <dbReference type="ChEBI" id="CHEBI:18420"/>
        <note>shared with alpha subunit</note>
    </ligand>
</feature>
<dbReference type="Gene3D" id="2.40.50.140">
    <property type="entry name" value="Nucleic acid-binding proteins"/>
    <property type="match status" value="1"/>
</dbReference>
<dbReference type="InterPro" id="IPR005121">
    <property type="entry name" value="Fdx_antiC-bd"/>
</dbReference>
<feature type="binding site" evidence="15">
    <location>
        <position position="457"/>
    </location>
    <ligand>
        <name>Mg(2+)</name>
        <dbReference type="ChEBI" id="CHEBI:18420"/>
        <note>shared with alpha subunit</note>
    </ligand>
</feature>
<dbReference type="Proteomes" id="UP000290909">
    <property type="component" value="Chromosome"/>
</dbReference>
<dbReference type="SUPFAM" id="SSF50249">
    <property type="entry name" value="Nucleic acid-binding proteins"/>
    <property type="match status" value="1"/>
</dbReference>
<keyword evidence="6 15" id="KW-0436">Ligase</keyword>
<dbReference type="InterPro" id="IPR033714">
    <property type="entry name" value="tRNA_bind_bactPheRS"/>
</dbReference>
<dbReference type="SUPFAM" id="SSF54991">
    <property type="entry name" value="Anticodon-binding domain of PheRS"/>
    <property type="match status" value="1"/>
</dbReference>
<evidence type="ECO:0000256" key="9">
    <source>
        <dbReference type="ARBA" id="ARBA00022840"/>
    </source>
</evidence>
<evidence type="ECO:0000256" key="6">
    <source>
        <dbReference type="ARBA" id="ARBA00022598"/>
    </source>
</evidence>
<dbReference type="RefSeq" id="WP_035368474.1">
    <property type="nucleotide sequence ID" value="NZ_LR215050.1"/>
</dbReference>
<dbReference type="AlphaFoldDB" id="A0A449BK59"/>
<dbReference type="Pfam" id="PF17759">
    <property type="entry name" value="tRNA_synthFbeta"/>
    <property type="match status" value="1"/>
</dbReference>
<evidence type="ECO:0000256" key="11">
    <source>
        <dbReference type="ARBA" id="ARBA00022884"/>
    </source>
</evidence>
<evidence type="ECO:0000256" key="14">
    <source>
        <dbReference type="ARBA" id="ARBA00049255"/>
    </source>
</evidence>
<comment type="catalytic activity">
    <reaction evidence="14 15">
        <text>tRNA(Phe) + L-phenylalanine + ATP = L-phenylalanyl-tRNA(Phe) + AMP + diphosphate + H(+)</text>
        <dbReference type="Rhea" id="RHEA:19413"/>
        <dbReference type="Rhea" id="RHEA-COMP:9668"/>
        <dbReference type="Rhea" id="RHEA-COMP:9699"/>
        <dbReference type="ChEBI" id="CHEBI:15378"/>
        <dbReference type="ChEBI" id="CHEBI:30616"/>
        <dbReference type="ChEBI" id="CHEBI:33019"/>
        <dbReference type="ChEBI" id="CHEBI:58095"/>
        <dbReference type="ChEBI" id="CHEBI:78442"/>
        <dbReference type="ChEBI" id="CHEBI:78531"/>
        <dbReference type="ChEBI" id="CHEBI:456215"/>
        <dbReference type="EC" id="6.1.1.20"/>
    </reaction>
</comment>
<evidence type="ECO:0000256" key="10">
    <source>
        <dbReference type="ARBA" id="ARBA00022842"/>
    </source>
</evidence>
<protein>
    <recommendedName>
        <fullName evidence="15">Phenylalanine--tRNA ligase beta subunit</fullName>
        <ecNumber evidence="15">6.1.1.20</ecNumber>
    </recommendedName>
    <alternativeName>
        <fullName evidence="15">Phenylalanyl-tRNA synthetase beta subunit</fullName>
        <shortName evidence="15">PheRS</shortName>
    </alternativeName>
</protein>
<evidence type="ECO:0000313" key="21">
    <source>
        <dbReference type="Proteomes" id="UP000290909"/>
    </source>
</evidence>
<keyword evidence="11 16" id="KW-0694">RNA-binding</keyword>
<feature type="binding site" evidence="15">
    <location>
        <position position="460"/>
    </location>
    <ligand>
        <name>Mg(2+)</name>
        <dbReference type="ChEBI" id="CHEBI:18420"/>
        <note>shared with alpha subunit</note>
    </ligand>
</feature>
<keyword evidence="9 15" id="KW-0067">ATP-binding</keyword>
<evidence type="ECO:0000256" key="7">
    <source>
        <dbReference type="ARBA" id="ARBA00022723"/>
    </source>
</evidence>
<dbReference type="GO" id="GO:0004826">
    <property type="term" value="F:phenylalanine-tRNA ligase activity"/>
    <property type="evidence" value="ECO:0007669"/>
    <property type="project" value="UniProtKB-UniRule"/>
</dbReference>
<dbReference type="InterPro" id="IPR036690">
    <property type="entry name" value="Fdx_antiC-bd_sf"/>
</dbReference>